<dbReference type="RefSeq" id="WP_006783207.1">
    <property type="nucleotide sequence ID" value="NZ_CABJBH010000010.1"/>
</dbReference>
<evidence type="ECO:0000313" key="1">
    <source>
        <dbReference type="EMBL" id="MTK22365.1"/>
    </source>
</evidence>
<dbReference type="Proteomes" id="UP000487649">
    <property type="component" value="Unassembled WGS sequence"/>
</dbReference>
<proteinExistence type="predicted"/>
<dbReference type="Pfam" id="PF09578">
    <property type="entry name" value="Spore_YabQ"/>
    <property type="match status" value="1"/>
</dbReference>
<comment type="caution">
    <text evidence="1">The sequence shown here is derived from an EMBL/GenBank/DDBJ whole genome shotgun (WGS) entry which is preliminary data.</text>
</comment>
<dbReference type="NCBIfam" id="TIGR02893">
    <property type="entry name" value="spore_yabQ"/>
    <property type="match status" value="1"/>
</dbReference>
<protein>
    <submittedName>
        <fullName evidence="1">Spore cortex biosynthesis protein YabQ</fullName>
    </submittedName>
</protein>
<dbReference type="AlphaFoldDB" id="A0A173TLV2"/>
<name>A0A173TLV2_9FIRM</name>
<dbReference type="GeneID" id="60058045"/>
<dbReference type="EMBL" id="WMQE01000036">
    <property type="protein sequence ID" value="MTK22365.1"/>
    <property type="molecule type" value="Genomic_DNA"/>
</dbReference>
<dbReference type="OrthoDB" id="1653819at2"/>
<evidence type="ECO:0000313" key="2">
    <source>
        <dbReference type="Proteomes" id="UP000487649"/>
    </source>
</evidence>
<reference evidence="1 2" key="1">
    <citation type="journal article" date="2019" name="Nat. Med.">
        <title>A library of human gut bacterial isolates paired with longitudinal multiomics data enables mechanistic microbiome research.</title>
        <authorList>
            <person name="Poyet M."/>
            <person name="Groussin M."/>
            <person name="Gibbons S.M."/>
            <person name="Avila-Pacheco J."/>
            <person name="Jiang X."/>
            <person name="Kearney S.M."/>
            <person name="Perrotta A.R."/>
            <person name="Berdy B."/>
            <person name="Zhao S."/>
            <person name="Lieberman T.D."/>
            <person name="Swanson P.K."/>
            <person name="Smith M."/>
            <person name="Roesemann S."/>
            <person name="Alexander J.E."/>
            <person name="Rich S.A."/>
            <person name="Livny J."/>
            <person name="Vlamakis H."/>
            <person name="Clish C."/>
            <person name="Bullock K."/>
            <person name="Deik A."/>
            <person name="Scott J."/>
            <person name="Pierce K.A."/>
            <person name="Xavier R.J."/>
            <person name="Alm E.J."/>
        </authorList>
    </citation>
    <scope>NUCLEOTIDE SEQUENCE [LARGE SCALE GENOMIC DNA]</scope>
    <source>
        <strain evidence="1 2">BIOML-A198</strain>
    </source>
</reference>
<gene>
    <name evidence="1" type="ORF">GMA92_13180</name>
</gene>
<dbReference type="InterPro" id="IPR019074">
    <property type="entry name" value="YabQ"/>
</dbReference>
<organism evidence="1 2">
    <name type="scientific">Turicibacter sanguinis</name>
    <dbReference type="NCBI Taxonomy" id="154288"/>
    <lineage>
        <taxon>Bacteria</taxon>
        <taxon>Bacillati</taxon>
        <taxon>Bacillota</taxon>
        <taxon>Erysipelotrichia</taxon>
        <taxon>Erysipelotrichales</taxon>
        <taxon>Turicibacteraceae</taxon>
        <taxon>Turicibacter</taxon>
    </lineage>
</organism>
<accession>A0A173TLV2</accession>
<sequence>MSLNTQFALMIHAILYGIFIGITFDCVTIVKNQLFNKIVQIAWIILYWTIQIPLTFIYIYNVNEGIFHLYILLFLALGVILYYKFMRQNLHHDLEMLGESLFIVAKFIKKLVIILVISPIMFIYKLVSDIIIVFLRILKLIFYTPFAKLGIWFTKKKKVRRRGKKTNTNNETESKN</sequence>